<dbReference type="PANTHER" id="PTHR30042:SF2">
    <property type="entry name" value="POTASSIUM-TRANSPORTING ATPASE KDPC SUBUNIT"/>
    <property type="match status" value="1"/>
</dbReference>
<dbReference type="AlphaFoldDB" id="A0A3A4K3U3"/>
<comment type="subunit">
    <text evidence="11">The system is composed of three essential subunits: KdpA, KdpB and KdpC.</text>
</comment>
<keyword evidence="9 11" id="KW-0406">Ion transport</keyword>
<proteinExistence type="inferred from homology"/>
<protein>
    <recommendedName>
        <fullName evidence="11">Potassium-transporting ATPase KdpC subunit</fullName>
    </recommendedName>
    <alternativeName>
        <fullName evidence="11">ATP phosphohydrolase [potassium-transporting] C chain</fullName>
    </alternativeName>
    <alternativeName>
        <fullName evidence="11">Potassium-binding and translocating subunit C</fullName>
    </alternativeName>
    <alternativeName>
        <fullName evidence="11">Potassium-translocating ATPase C chain</fullName>
    </alternativeName>
</protein>
<keyword evidence="4 11" id="KW-0812">Transmembrane</keyword>
<keyword evidence="13" id="KW-1185">Reference proteome</keyword>
<dbReference type="RefSeq" id="WP_120041729.1">
    <property type="nucleotide sequence ID" value="NZ_QZFU01000019.1"/>
</dbReference>
<dbReference type="EMBL" id="QZFU01000019">
    <property type="protein sequence ID" value="RJO74923.1"/>
    <property type="molecule type" value="Genomic_DNA"/>
</dbReference>
<comment type="caution">
    <text evidence="12">The sequence shown here is derived from an EMBL/GenBank/DDBJ whole genome shotgun (WGS) entry which is preliminary data.</text>
</comment>
<name>A0A3A4K3U3_9NOCA</name>
<comment type="function">
    <text evidence="11">Part of the high-affinity ATP-driven potassium transport (or Kdp) system, which catalyzes the hydrolysis of ATP coupled with the electrogenic transport of potassium into the cytoplasm. This subunit acts as a catalytic chaperone that increases the ATP-binding affinity of the ATP-hydrolyzing subunit KdpB by the formation of a transient KdpB/KdpC/ATP ternary complex.</text>
</comment>
<keyword evidence="7 11" id="KW-0630">Potassium</keyword>
<dbReference type="OrthoDB" id="9788285at2"/>
<evidence type="ECO:0000256" key="5">
    <source>
        <dbReference type="ARBA" id="ARBA00022741"/>
    </source>
</evidence>
<comment type="subcellular location">
    <subcellularLocation>
        <location evidence="11">Cell membrane</location>
        <topology evidence="11">Single-pass membrane protein</topology>
    </subcellularLocation>
</comment>
<evidence type="ECO:0000256" key="6">
    <source>
        <dbReference type="ARBA" id="ARBA00022840"/>
    </source>
</evidence>
<evidence type="ECO:0000256" key="9">
    <source>
        <dbReference type="ARBA" id="ARBA00023065"/>
    </source>
</evidence>
<dbReference type="Pfam" id="PF02669">
    <property type="entry name" value="KdpC"/>
    <property type="match status" value="2"/>
</dbReference>
<evidence type="ECO:0000256" key="1">
    <source>
        <dbReference type="ARBA" id="ARBA00022448"/>
    </source>
</evidence>
<evidence type="ECO:0000256" key="7">
    <source>
        <dbReference type="ARBA" id="ARBA00022958"/>
    </source>
</evidence>
<keyword evidence="1 11" id="KW-0813">Transport</keyword>
<dbReference type="PANTHER" id="PTHR30042">
    <property type="entry name" value="POTASSIUM-TRANSPORTING ATPASE C CHAIN"/>
    <property type="match status" value="1"/>
</dbReference>
<evidence type="ECO:0000256" key="4">
    <source>
        <dbReference type="ARBA" id="ARBA00022692"/>
    </source>
</evidence>
<dbReference type="GO" id="GO:0005886">
    <property type="term" value="C:plasma membrane"/>
    <property type="evidence" value="ECO:0007669"/>
    <property type="project" value="UniProtKB-SubCell"/>
</dbReference>
<dbReference type="GO" id="GO:0008556">
    <property type="term" value="F:P-type potassium transmembrane transporter activity"/>
    <property type="evidence" value="ECO:0007669"/>
    <property type="project" value="InterPro"/>
</dbReference>
<dbReference type="InterPro" id="IPR003820">
    <property type="entry name" value="KdpC"/>
</dbReference>
<gene>
    <name evidence="11" type="primary">kdpC</name>
    <name evidence="12" type="ORF">D5S18_16050</name>
</gene>
<keyword evidence="2 11" id="KW-1003">Cell membrane</keyword>
<evidence type="ECO:0000256" key="10">
    <source>
        <dbReference type="ARBA" id="ARBA00023136"/>
    </source>
</evidence>
<reference evidence="12 13" key="1">
    <citation type="submission" date="2018-09" db="EMBL/GenBank/DDBJ databases">
        <title>YIM PH21274 draft genome.</title>
        <authorList>
            <person name="Miao C."/>
        </authorList>
    </citation>
    <scope>NUCLEOTIDE SEQUENCE [LARGE SCALE GENOMIC DNA]</scope>
    <source>
        <strain evidence="12 13">YIM PH 21724</strain>
    </source>
</reference>
<accession>A0A3A4K3U3</accession>
<evidence type="ECO:0000256" key="3">
    <source>
        <dbReference type="ARBA" id="ARBA00022538"/>
    </source>
</evidence>
<feature type="transmembrane region" description="Helical" evidence="11">
    <location>
        <begin position="12"/>
        <end position="36"/>
    </location>
</feature>
<comment type="similarity">
    <text evidence="11">Belongs to the KdpC family.</text>
</comment>
<dbReference type="HAMAP" id="MF_00276">
    <property type="entry name" value="KdpC"/>
    <property type="match status" value="1"/>
</dbReference>
<keyword evidence="3 11" id="KW-0633">Potassium transport</keyword>
<evidence type="ECO:0000256" key="2">
    <source>
        <dbReference type="ARBA" id="ARBA00022475"/>
    </source>
</evidence>
<keyword evidence="10 11" id="KW-0472">Membrane</keyword>
<dbReference type="GO" id="GO:0005524">
    <property type="term" value="F:ATP binding"/>
    <property type="evidence" value="ECO:0007669"/>
    <property type="project" value="UniProtKB-UniRule"/>
</dbReference>
<sequence>MRMSTWIRQHLAALRALLVLTAITGIIYPLAVFAVAQLPGLKDRAEGSLITRDGKLVGSSLIGQAFTDGKGTPLRQYFQTRPSNAVPAADEATGVSAMPDGYDSSGSNFGNLGPESIVDALALDPKDPKKVTAKSASLLTTVCQRSQAVGQLEGVDGARPFCTKDTGVGAVLSVMGPRDSHGKVLAPTRVVSVNEACQVAPKPFLDTYLGVRVECAKVDANGAEDYSTGLIVPIRGDAPVQTPVPADAVTASGSGLDPHISPAYAAIQVARVAKARGITATQVNDLVAAHTTNRELGFFGEPRVNVLELNLDLDTRHPFHG</sequence>
<evidence type="ECO:0000256" key="8">
    <source>
        <dbReference type="ARBA" id="ARBA00022989"/>
    </source>
</evidence>
<organism evidence="12 13">
    <name type="scientific">Nocardia panacis</name>
    <dbReference type="NCBI Taxonomy" id="2340916"/>
    <lineage>
        <taxon>Bacteria</taxon>
        <taxon>Bacillati</taxon>
        <taxon>Actinomycetota</taxon>
        <taxon>Actinomycetes</taxon>
        <taxon>Mycobacteriales</taxon>
        <taxon>Nocardiaceae</taxon>
        <taxon>Nocardia</taxon>
    </lineage>
</organism>
<keyword evidence="6 11" id="KW-0067">ATP-binding</keyword>
<dbReference type="Proteomes" id="UP000266677">
    <property type="component" value="Unassembled WGS sequence"/>
</dbReference>
<keyword evidence="5 11" id="KW-0547">Nucleotide-binding</keyword>
<keyword evidence="8 11" id="KW-1133">Transmembrane helix</keyword>
<evidence type="ECO:0000313" key="12">
    <source>
        <dbReference type="EMBL" id="RJO74923.1"/>
    </source>
</evidence>
<evidence type="ECO:0000313" key="13">
    <source>
        <dbReference type="Proteomes" id="UP000266677"/>
    </source>
</evidence>
<evidence type="ECO:0000256" key="11">
    <source>
        <dbReference type="HAMAP-Rule" id="MF_00276"/>
    </source>
</evidence>